<dbReference type="PANTHER" id="PTHR34389">
    <property type="entry name" value="L-RHAMNOSE MUTAROTASE"/>
    <property type="match status" value="1"/>
</dbReference>
<dbReference type="GO" id="GO:0016857">
    <property type="term" value="F:racemase and epimerase activity, acting on carbohydrates and derivatives"/>
    <property type="evidence" value="ECO:0007669"/>
    <property type="project" value="InterPro"/>
</dbReference>
<protein>
    <submittedName>
        <fullName evidence="1">L-rhamnose mutarotase</fullName>
    </submittedName>
</protein>
<dbReference type="RefSeq" id="WP_350350730.1">
    <property type="nucleotide sequence ID" value="NZ_CP158357.1"/>
</dbReference>
<organism evidence="1">
    <name type="scientific">Microbacterium sp. A8/3-1</name>
    <dbReference type="NCBI Taxonomy" id="3160749"/>
    <lineage>
        <taxon>Bacteria</taxon>
        <taxon>Bacillati</taxon>
        <taxon>Actinomycetota</taxon>
        <taxon>Actinomycetes</taxon>
        <taxon>Micrococcales</taxon>
        <taxon>Microbacteriaceae</taxon>
        <taxon>Microbacterium</taxon>
    </lineage>
</organism>
<dbReference type="Gene3D" id="3.30.70.100">
    <property type="match status" value="1"/>
</dbReference>
<sequence>MTERIAFQLQIAPAMVDEYVARHTPVWPEMLAEIAASGRRNYSLFLGEGGRLFGYYETDDDEAARTYLAASPVAARWEAAMAEFFVGLVGRADQAATPLVEVFNLHDQLTASGA</sequence>
<dbReference type="InterPro" id="IPR011008">
    <property type="entry name" value="Dimeric_a/b-barrel"/>
</dbReference>
<gene>
    <name evidence="1" type="ORF">ABS642_15030</name>
</gene>
<dbReference type="GO" id="GO:0019301">
    <property type="term" value="P:rhamnose catabolic process"/>
    <property type="evidence" value="ECO:0007669"/>
    <property type="project" value="TreeGrafter"/>
</dbReference>
<name>A0AAU7VSZ4_9MICO</name>
<reference evidence="1" key="1">
    <citation type="submission" date="2024-06" db="EMBL/GenBank/DDBJ databases">
        <title>Draft genome sequence of Microbacterium sp. strain A8/3-1, isolated from Oxytropis tragacanthoides Fisch. ex DC. Root nodules in the Altai region of Russia.</title>
        <authorList>
            <person name="Sazanova A."/>
            <person name="Guro P."/>
            <person name="Kuznetsova I."/>
            <person name="Belimov A."/>
            <person name="Safronova V."/>
        </authorList>
    </citation>
    <scope>NUCLEOTIDE SEQUENCE</scope>
    <source>
        <strain evidence="1">A8/3-1</strain>
    </source>
</reference>
<accession>A0AAU7VSZ4</accession>
<dbReference type="InterPro" id="IPR008000">
    <property type="entry name" value="Rham/fucose_mutarotase"/>
</dbReference>
<proteinExistence type="predicted"/>
<dbReference type="SUPFAM" id="SSF54909">
    <property type="entry name" value="Dimeric alpha+beta barrel"/>
    <property type="match status" value="1"/>
</dbReference>
<dbReference type="Pfam" id="PF05336">
    <property type="entry name" value="rhaM"/>
    <property type="match status" value="1"/>
</dbReference>
<evidence type="ECO:0000313" key="1">
    <source>
        <dbReference type="EMBL" id="XBX77217.1"/>
    </source>
</evidence>
<dbReference type="EMBL" id="CP158357">
    <property type="protein sequence ID" value="XBX77217.1"/>
    <property type="molecule type" value="Genomic_DNA"/>
</dbReference>
<dbReference type="AlphaFoldDB" id="A0AAU7VSZ4"/>
<dbReference type="PANTHER" id="PTHR34389:SF2">
    <property type="entry name" value="L-RHAMNOSE MUTAROTASE"/>
    <property type="match status" value="1"/>
</dbReference>